<dbReference type="KEGG" id="ajp:AMJAP_0333"/>
<evidence type="ECO:0000313" key="1">
    <source>
        <dbReference type="EMBL" id="BBB24932.1"/>
    </source>
</evidence>
<evidence type="ECO:0008006" key="3">
    <source>
        <dbReference type="Google" id="ProtNLM"/>
    </source>
</evidence>
<dbReference type="EMBL" id="AP014545">
    <property type="protein sequence ID" value="BBB24932.1"/>
    <property type="molecule type" value="Genomic_DNA"/>
</dbReference>
<gene>
    <name evidence="1" type="ORF">AMJAP_0333</name>
</gene>
<dbReference type="AlphaFoldDB" id="A0A7R6SRY2"/>
<accession>A0A7R6SRY2</accession>
<sequence length="192" mass="21281">MARIGTQEMKPGGIMDKNNTALKAGSYQSKTSILGGGMPTSLRASYDDDELAQKLGFVSFSTDFLIRCYRVFDGDIKSAIIFNVISLWALRQREGAEEQQAVAGFSCNNHSISIATGIPYETVRRKVKAMVENGWLEFSDSSHVVLNSDKWREVLSEVIDPERCVVGYVRSTDVAPSFSGRERRGSPSDRRS</sequence>
<evidence type="ECO:0000313" key="2">
    <source>
        <dbReference type="Proteomes" id="UP000595663"/>
    </source>
</evidence>
<dbReference type="Proteomes" id="UP000595663">
    <property type="component" value="Chromosome"/>
</dbReference>
<organism evidence="1 2">
    <name type="scientific">Amphritea japonica ATCC BAA-1530</name>
    <dbReference type="NCBI Taxonomy" id="1278309"/>
    <lineage>
        <taxon>Bacteria</taxon>
        <taxon>Pseudomonadati</taxon>
        <taxon>Pseudomonadota</taxon>
        <taxon>Gammaproteobacteria</taxon>
        <taxon>Oceanospirillales</taxon>
        <taxon>Oceanospirillaceae</taxon>
        <taxon>Amphritea</taxon>
    </lineage>
</organism>
<protein>
    <recommendedName>
        <fullName evidence="3">HTH crp-type domain-containing protein</fullName>
    </recommendedName>
</protein>
<keyword evidence="2" id="KW-1185">Reference proteome</keyword>
<reference evidence="1 2" key="1">
    <citation type="journal article" date="2008" name="Int. J. Syst. Evol. Microbiol.">
        <title>Amphritea japonica sp. nov. and Amphritea balenae sp. nov., isolated from the sediment adjacent to sperm whale carcasses off Kagoshima, Japan.</title>
        <authorList>
            <person name="Miyazaki M."/>
            <person name="Nogi Y."/>
            <person name="Fujiwara Y."/>
            <person name="Kawato M."/>
            <person name="Nagahama T."/>
            <person name="Kubokawa K."/>
            <person name="Horikoshi K."/>
        </authorList>
    </citation>
    <scope>NUCLEOTIDE SEQUENCE [LARGE SCALE GENOMIC DNA]</scope>
    <source>
        <strain evidence="1 2">ATCC BAA-1530</strain>
    </source>
</reference>
<proteinExistence type="predicted"/>
<name>A0A7R6SRY2_9GAMM</name>